<dbReference type="EMBL" id="KE720681">
    <property type="protein sequence ID" value="ERF76916.1"/>
    <property type="molecule type" value="Genomic_DNA"/>
</dbReference>
<gene>
    <name evidence="2" type="ORF">EPUS_02628</name>
</gene>
<dbReference type="HOGENOM" id="CLU_760827_0_0_1"/>
<dbReference type="Proteomes" id="UP000019373">
    <property type="component" value="Unassembled WGS sequence"/>
</dbReference>
<name>U1GXQ7_ENDPU</name>
<evidence type="ECO:0000313" key="3">
    <source>
        <dbReference type="Proteomes" id="UP000019373"/>
    </source>
</evidence>
<feature type="compositionally biased region" description="Polar residues" evidence="1">
    <location>
        <begin position="110"/>
        <end position="128"/>
    </location>
</feature>
<proteinExistence type="predicted"/>
<evidence type="ECO:0000256" key="1">
    <source>
        <dbReference type="SAM" id="MobiDB-lite"/>
    </source>
</evidence>
<dbReference type="AlphaFoldDB" id="U1GXQ7"/>
<dbReference type="GeneID" id="19237680"/>
<evidence type="ECO:0000313" key="2">
    <source>
        <dbReference type="EMBL" id="ERF76916.1"/>
    </source>
</evidence>
<organism evidence="2 3">
    <name type="scientific">Endocarpon pusillum (strain Z07020 / HMAS-L-300199)</name>
    <name type="common">Lichen-forming fungus</name>
    <dbReference type="NCBI Taxonomy" id="1263415"/>
    <lineage>
        <taxon>Eukaryota</taxon>
        <taxon>Fungi</taxon>
        <taxon>Dikarya</taxon>
        <taxon>Ascomycota</taxon>
        <taxon>Pezizomycotina</taxon>
        <taxon>Eurotiomycetes</taxon>
        <taxon>Chaetothyriomycetidae</taxon>
        <taxon>Verrucariales</taxon>
        <taxon>Verrucariaceae</taxon>
        <taxon>Endocarpon</taxon>
    </lineage>
</organism>
<protein>
    <submittedName>
        <fullName evidence="2">Uncharacterized protein</fullName>
    </submittedName>
</protein>
<accession>U1GXQ7</accession>
<keyword evidence="3" id="KW-1185">Reference proteome</keyword>
<feature type="region of interest" description="Disordered" evidence="1">
    <location>
        <begin position="106"/>
        <end position="128"/>
    </location>
</feature>
<reference evidence="3" key="1">
    <citation type="journal article" date="2014" name="BMC Genomics">
        <title>Genome characteristics reveal the impact of lichenization on lichen-forming fungus Endocarpon pusillum Hedwig (Verrucariales, Ascomycota).</title>
        <authorList>
            <person name="Wang Y.-Y."/>
            <person name="Liu B."/>
            <person name="Zhang X.-Y."/>
            <person name="Zhou Q.-M."/>
            <person name="Zhang T."/>
            <person name="Li H."/>
            <person name="Yu Y.-F."/>
            <person name="Zhang X.-L."/>
            <person name="Hao X.-Y."/>
            <person name="Wang M."/>
            <person name="Wang L."/>
            <person name="Wei J.-C."/>
        </authorList>
    </citation>
    <scope>NUCLEOTIDE SEQUENCE [LARGE SCALE GENOMIC DNA]</scope>
    <source>
        <strain evidence="3">Z07020 / HMAS-L-300199</strain>
    </source>
</reference>
<dbReference type="RefSeq" id="XP_007785741.1">
    <property type="nucleotide sequence ID" value="XM_007787551.1"/>
</dbReference>
<feature type="region of interest" description="Disordered" evidence="1">
    <location>
        <begin position="200"/>
        <end position="237"/>
    </location>
</feature>
<dbReference type="OrthoDB" id="10341061at2759"/>
<sequence>MNSKQASFDYAKFNGHQVSKAVLMQGFGITKPQWDNIAKMVIKDLSKHKFTARDTFQAKACKEVQEQVAVNIIKEFPELSLHVSEPWLKKGTLQIVRSVHYARRVKKSTPLKSRPSTGKASTSPLTKTIASPSTVSFDAGLKRMESQDEPGLSFASAIAAAYATSQKPAAISGDNPTLSNGSKDAHAQRILFDPRVAQFKMPDTSPAPRATAWEKNPKPHGDTPKMPSQITPAPKKDVHPDLKKIQLIATIVQDRTDSSLINLGELLLKQDRLGKAISYSSLEDITDEDWEYYCYTYLPSDLERGFIPGTDKIYFDNGGDEMVRVKNAANWRGAMVAMQKAGLTQFKFYIKQPVNRVYMKIEDD</sequence>